<accession>A0A5B7K9B5</accession>
<evidence type="ECO:0000313" key="3">
    <source>
        <dbReference type="Proteomes" id="UP000324222"/>
    </source>
</evidence>
<gene>
    <name evidence="2" type="ORF">E2C01_096753</name>
</gene>
<comment type="caution">
    <text evidence="2">The sequence shown here is derived from an EMBL/GenBank/DDBJ whole genome shotgun (WGS) entry which is preliminary data.</text>
</comment>
<reference evidence="2 3" key="1">
    <citation type="submission" date="2019-05" db="EMBL/GenBank/DDBJ databases">
        <title>Another draft genome of Portunus trituberculatus and its Hox gene families provides insights of decapod evolution.</title>
        <authorList>
            <person name="Jeong J.-H."/>
            <person name="Song I."/>
            <person name="Kim S."/>
            <person name="Choi T."/>
            <person name="Kim D."/>
            <person name="Ryu S."/>
            <person name="Kim W."/>
        </authorList>
    </citation>
    <scope>NUCLEOTIDE SEQUENCE [LARGE SCALE GENOMIC DNA]</scope>
    <source>
        <tissue evidence="2">Muscle</tissue>
    </source>
</reference>
<feature type="compositionally biased region" description="Polar residues" evidence="1">
    <location>
        <begin position="51"/>
        <end position="69"/>
    </location>
</feature>
<proteinExistence type="predicted"/>
<evidence type="ECO:0000256" key="1">
    <source>
        <dbReference type="SAM" id="MobiDB-lite"/>
    </source>
</evidence>
<organism evidence="2 3">
    <name type="scientific">Portunus trituberculatus</name>
    <name type="common">Swimming crab</name>
    <name type="synonym">Neptunus trituberculatus</name>
    <dbReference type="NCBI Taxonomy" id="210409"/>
    <lineage>
        <taxon>Eukaryota</taxon>
        <taxon>Metazoa</taxon>
        <taxon>Ecdysozoa</taxon>
        <taxon>Arthropoda</taxon>
        <taxon>Crustacea</taxon>
        <taxon>Multicrustacea</taxon>
        <taxon>Malacostraca</taxon>
        <taxon>Eumalacostraca</taxon>
        <taxon>Eucarida</taxon>
        <taxon>Decapoda</taxon>
        <taxon>Pleocyemata</taxon>
        <taxon>Brachyura</taxon>
        <taxon>Eubrachyura</taxon>
        <taxon>Portunoidea</taxon>
        <taxon>Portunidae</taxon>
        <taxon>Portuninae</taxon>
        <taxon>Portunus</taxon>
    </lineage>
</organism>
<feature type="compositionally biased region" description="Low complexity" evidence="1">
    <location>
        <begin position="17"/>
        <end position="50"/>
    </location>
</feature>
<sequence length="102" mass="11083">MPTMKHRGGPQEVLEHSTTATSTTRTITTTTTTTTRPITTTTTTITATTAKQPRTPTPKHQPQSKNIPVTQPLKKKGNVTNNSQTTSITQGSIYWLQYSGGK</sequence>
<dbReference type="Proteomes" id="UP000324222">
    <property type="component" value="Unassembled WGS sequence"/>
</dbReference>
<name>A0A5B7K9B5_PORTR</name>
<dbReference type="AlphaFoldDB" id="A0A5B7K9B5"/>
<keyword evidence="3" id="KW-1185">Reference proteome</keyword>
<protein>
    <submittedName>
        <fullName evidence="2">Uncharacterized protein</fullName>
    </submittedName>
</protein>
<dbReference type="EMBL" id="VSRR010126259">
    <property type="protein sequence ID" value="MPD01235.1"/>
    <property type="molecule type" value="Genomic_DNA"/>
</dbReference>
<evidence type="ECO:0000313" key="2">
    <source>
        <dbReference type="EMBL" id="MPD01235.1"/>
    </source>
</evidence>
<feature type="region of interest" description="Disordered" evidence="1">
    <location>
        <begin position="1"/>
        <end position="85"/>
    </location>
</feature>